<dbReference type="GO" id="GO:0000107">
    <property type="term" value="F:imidazoleglycerol-phosphate synthase activity"/>
    <property type="evidence" value="ECO:0007669"/>
    <property type="project" value="UniProtKB-UniRule"/>
</dbReference>
<evidence type="ECO:0000256" key="7">
    <source>
        <dbReference type="ARBA" id="ARBA00023239"/>
    </source>
</evidence>
<dbReference type="UniPathway" id="UPA00031">
    <property type="reaction ID" value="UER00010"/>
</dbReference>
<dbReference type="CDD" id="cd01748">
    <property type="entry name" value="GATase1_IGP_Synthase"/>
    <property type="match status" value="1"/>
</dbReference>
<dbReference type="AlphaFoldDB" id="A0A7C4PHY3"/>
<keyword evidence="5 10" id="KW-0315">Glutamine amidotransferase</keyword>
<evidence type="ECO:0000259" key="12">
    <source>
        <dbReference type="Pfam" id="PF00117"/>
    </source>
</evidence>
<proteinExistence type="inferred from homology"/>
<keyword evidence="4 10" id="KW-0378">Hydrolase</keyword>
<evidence type="ECO:0000256" key="10">
    <source>
        <dbReference type="HAMAP-Rule" id="MF_00278"/>
    </source>
</evidence>
<dbReference type="GO" id="GO:0005737">
    <property type="term" value="C:cytoplasm"/>
    <property type="evidence" value="ECO:0007669"/>
    <property type="project" value="UniProtKB-SubCell"/>
</dbReference>
<dbReference type="SUPFAM" id="SSF52317">
    <property type="entry name" value="Class I glutamine amidotransferase-like"/>
    <property type="match status" value="1"/>
</dbReference>
<dbReference type="NCBIfam" id="TIGR01855">
    <property type="entry name" value="IMP_synth_hisH"/>
    <property type="match status" value="1"/>
</dbReference>
<feature type="domain" description="Glutamine amidotransferase" evidence="12">
    <location>
        <begin position="8"/>
        <end position="202"/>
    </location>
</feature>
<evidence type="ECO:0000256" key="11">
    <source>
        <dbReference type="PIRSR" id="PIRSR000495-1"/>
    </source>
</evidence>
<dbReference type="GO" id="GO:0000105">
    <property type="term" value="P:L-histidine biosynthetic process"/>
    <property type="evidence" value="ECO:0007669"/>
    <property type="project" value="UniProtKB-UniRule"/>
</dbReference>
<dbReference type="GO" id="GO:0016829">
    <property type="term" value="F:lyase activity"/>
    <property type="evidence" value="ECO:0007669"/>
    <property type="project" value="UniProtKB-KW"/>
</dbReference>
<evidence type="ECO:0000256" key="1">
    <source>
        <dbReference type="ARBA" id="ARBA00005091"/>
    </source>
</evidence>
<comment type="function">
    <text evidence="10">IGPS catalyzes the conversion of PRFAR and glutamine to IGP, AICAR and glutamate. The HisH subunit catalyzes the hydrolysis of glutamine to glutamate and ammonia as part of the synthesis of IGP and AICAR. The resulting ammonia molecule is channeled to the active site of HisF.</text>
</comment>
<dbReference type="PIRSF" id="PIRSF000495">
    <property type="entry name" value="Amidotransf_hisH"/>
    <property type="match status" value="1"/>
</dbReference>
<protein>
    <recommendedName>
        <fullName evidence="10">Imidazole glycerol phosphate synthase subunit HisH</fullName>
        <ecNumber evidence="10">4.3.2.10</ecNumber>
    </recommendedName>
    <alternativeName>
        <fullName evidence="10">IGP synthase glutaminase subunit</fullName>
        <ecNumber evidence="10">3.5.1.2</ecNumber>
    </alternativeName>
    <alternativeName>
        <fullName evidence="10">IGP synthase subunit HisH</fullName>
    </alternativeName>
    <alternativeName>
        <fullName evidence="10">ImGP synthase subunit HisH</fullName>
        <shortName evidence="10">IGPS subunit HisH</shortName>
    </alternativeName>
</protein>
<evidence type="ECO:0000256" key="8">
    <source>
        <dbReference type="ARBA" id="ARBA00047838"/>
    </source>
</evidence>
<dbReference type="InterPro" id="IPR029062">
    <property type="entry name" value="Class_I_gatase-like"/>
</dbReference>
<dbReference type="Pfam" id="PF00117">
    <property type="entry name" value="GATase"/>
    <property type="match status" value="1"/>
</dbReference>
<dbReference type="PANTHER" id="PTHR42701">
    <property type="entry name" value="IMIDAZOLE GLYCEROL PHOSPHATE SYNTHASE SUBUNIT HISH"/>
    <property type="match status" value="1"/>
</dbReference>
<accession>A0A7C4PHY3</accession>
<evidence type="ECO:0000313" key="13">
    <source>
        <dbReference type="EMBL" id="HGS22801.1"/>
    </source>
</evidence>
<evidence type="ECO:0000256" key="4">
    <source>
        <dbReference type="ARBA" id="ARBA00022801"/>
    </source>
</evidence>
<evidence type="ECO:0000256" key="9">
    <source>
        <dbReference type="ARBA" id="ARBA00049534"/>
    </source>
</evidence>
<evidence type="ECO:0000256" key="3">
    <source>
        <dbReference type="ARBA" id="ARBA00022605"/>
    </source>
</evidence>
<dbReference type="EC" id="3.5.1.2" evidence="10"/>
<gene>
    <name evidence="10 13" type="primary">hisH</name>
    <name evidence="13" type="ORF">ENT37_13180</name>
</gene>
<evidence type="ECO:0000256" key="2">
    <source>
        <dbReference type="ARBA" id="ARBA00011152"/>
    </source>
</evidence>
<dbReference type="EC" id="4.3.2.10" evidence="10"/>
<keyword evidence="6 10" id="KW-0368">Histidine biosynthesis</keyword>
<dbReference type="InterPro" id="IPR010139">
    <property type="entry name" value="Imidazole-glycPsynth_HisH"/>
</dbReference>
<sequence>MNSVDAILIDAGTGNLHSVYHALQTLGYRIHVTADPHDLQQGGRVILPGVGAFGAFMQGLKEHALDEVVCEVFQRGDPLFGICVGMQAFFETSEELGNHPGLGLLPGRVIRFPAFDGLKIPHTGWNQLHFTRPSPLFTGLESGAYVYFNHSFYCVAAPSDTIALTDYGLDYCSAVQHGNLFGVQFHPEKSQKVGRRVLENFFKL</sequence>
<organism evidence="13">
    <name type="scientific">Anaerolinea thermolimosa</name>
    <dbReference type="NCBI Taxonomy" id="229919"/>
    <lineage>
        <taxon>Bacteria</taxon>
        <taxon>Bacillati</taxon>
        <taxon>Chloroflexota</taxon>
        <taxon>Anaerolineae</taxon>
        <taxon>Anaerolineales</taxon>
        <taxon>Anaerolineaceae</taxon>
        <taxon>Anaerolinea</taxon>
    </lineage>
</organism>
<evidence type="ECO:0000256" key="5">
    <source>
        <dbReference type="ARBA" id="ARBA00022962"/>
    </source>
</evidence>
<feature type="active site" evidence="10 11">
    <location>
        <position position="186"/>
    </location>
</feature>
<dbReference type="GO" id="GO:0004359">
    <property type="term" value="F:glutaminase activity"/>
    <property type="evidence" value="ECO:0007669"/>
    <property type="project" value="UniProtKB-EC"/>
</dbReference>
<comment type="pathway">
    <text evidence="1 10">Amino-acid biosynthesis; L-histidine biosynthesis; L-histidine from 5-phospho-alpha-D-ribose 1-diphosphate: step 5/9.</text>
</comment>
<comment type="subunit">
    <text evidence="2 10">Heterodimer of HisH and HisF.</text>
</comment>
<feature type="active site" description="Nucleophile" evidence="10 11">
    <location>
        <position position="83"/>
    </location>
</feature>
<dbReference type="PROSITE" id="PS51273">
    <property type="entry name" value="GATASE_TYPE_1"/>
    <property type="match status" value="1"/>
</dbReference>
<comment type="catalytic activity">
    <reaction evidence="8 10">
        <text>5-[(5-phospho-1-deoxy-D-ribulos-1-ylimino)methylamino]-1-(5-phospho-beta-D-ribosyl)imidazole-4-carboxamide + L-glutamine = D-erythro-1-(imidazol-4-yl)glycerol 3-phosphate + 5-amino-1-(5-phospho-beta-D-ribosyl)imidazole-4-carboxamide + L-glutamate + H(+)</text>
        <dbReference type="Rhea" id="RHEA:24793"/>
        <dbReference type="ChEBI" id="CHEBI:15378"/>
        <dbReference type="ChEBI" id="CHEBI:29985"/>
        <dbReference type="ChEBI" id="CHEBI:58278"/>
        <dbReference type="ChEBI" id="CHEBI:58359"/>
        <dbReference type="ChEBI" id="CHEBI:58475"/>
        <dbReference type="ChEBI" id="CHEBI:58525"/>
        <dbReference type="EC" id="4.3.2.10"/>
    </reaction>
</comment>
<keyword evidence="3 10" id="KW-0028">Amino-acid biosynthesis</keyword>
<evidence type="ECO:0000256" key="6">
    <source>
        <dbReference type="ARBA" id="ARBA00023102"/>
    </source>
</evidence>
<reference evidence="13" key="1">
    <citation type="journal article" date="2020" name="mSystems">
        <title>Genome- and Community-Level Interaction Insights into Carbon Utilization and Element Cycling Functions of Hydrothermarchaeota in Hydrothermal Sediment.</title>
        <authorList>
            <person name="Zhou Z."/>
            <person name="Liu Y."/>
            <person name="Xu W."/>
            <person name="Pan J."/>
            <person name="Luo Z.H."/>
            <person name="Li M."/>
        </authorList>
    </citation>
    <scope>NUCLEOTIDE SEQUENCE [LARGE SCALE GENOMIC DNA]</scope>
    <source>
        <strain evidence="13">SpSt-573</strain>
    </source>
</reference>
<feature type="active site" evidence="10 11">
    <location>
        <position position="188"/>
    </location>
</feature>
<dbReference type="InterPro" id="IPR017926">
    <property type="entry name" value="GATASE"/>
</dbReference>
<comment type="subcellular location">
    <subcellularLocation>
        <location evidence="10">Cytoplasm</location>
    </subcellularLocation>
</comment>
<comment type="caution">
    <text evidence="13">The sequence shown here is derived from an EMBL/GenBank/DDBJ whole genome shotgun (WGS) entry which is preliminary data.</text>
</comment>
<comment type="catalytic activity">
    <reaction evidence="9 10">
        <text>L-glutamine + H2O = L-glutamate + NH4(+)</text>
        <dbReference type="Rhea" id="RHEA:15889"/>
        <dbReference type="ChEBI" id="CHEBI:15377"/>
        <dbReference type="ChEBI" id="CHEBI:28938"/>
        <dbReference type="ChEBI" id="CHEBI:29985"/>
        <dbReference type="ChEBI" id="CHEBI:58359"/>
        <dbReference type="EC" id="3.5.1.2"/>
    </reaction>
</comment>
<keyword evidence="7 10" id="KW-0456">Lyase</keyword>
<keyword evidence="10" id="KW-0963">Cytoplasm</keyword>
<dbReference type="EMBL" id="DSYK01000656">
    <property type="protein sequence ID" value="HGS22801.1"/>
    <property type="molecule type" value="Genomic_DNA"/>
</dbReference>
<dbReference type="PANTHER" id="PTHR42701:SF1">
    <property type="entry name" value="IMIDAZOLE GLYCEROL PHOSPHATE SYNTHASE SUBUNIT HISH"/>
    <property type="match status" value="1"/>
</dbReference>
<dbReference type="Gene3D" id="3.40.50.880">
    <property type="match status" value="1"/>
</dbReference>
<dbReference type="HAMAP" id="MF_00278">
    <property type="entry name" value="HisH"/>
    <property type="match status" value="1"/>
</dbReference>
<name>A0A7C4PHY3_9CHLR</name>